<dbReference type="Proteomes" id="UP000198600">
    <property type="component" value="Chromosome I"/>
</dbReference>
<dbReference type="OrthoDB" id="7001856at2"/>
<reference evidence="2" key="1">
    <citation type="submission" date="2016-10" db="EMBL/GenBank/DDBJ databases">
        <authorList>
            <person name="Varghese N."/>
            <person name="Submissions S."/>
        </authorList>
    </citation>
    <scope>NUCLEOTIDE SEQUENCE [LARGE SCALE GENOMIC DNA]</scope>
    <source>
        <strain evidence="2">LMG 2223</strain>
    </source>
</reference>
<dbReference type="RefSeq" id="WP_084377966.1">
    <property type="nucleotide sequence ID" value="NZ_LS483433.1"/>
</dbReference>
<sequence>MQKLQRRPAPCRTLSSPVADVVFYSVDINSRCLDSVLYRVVPAGKDFFHILEIPSGRIKGFRRGHNQACALARELEAMMYRPVD</sequence>
<evidence type="ECO:0000313" key="2">
    <source>
        <dbReference type="Proteomes" id="UP000198600"/>
    </source>
</evidence>
<organism evidence="1 2">
    <name type="scientific">Pseudomonas mucidolens</name>
    <dbReference type="NCBI Taxonomy" id="46679"/>
    <lineage>
        <taxon>Bacteria</taxon>
        <taxon>Pseudomonadati</taxon>
        <taxon>Pseudomonadota</taxon>
        <taxon>Gammaproteobacteria</taxon>
        <taxon>Pseudomonadales</taxon>
        <taxon>Pseudomonadaceae</taxon>
        <taxon>Pseudomonas</taxon>
    </lineage>
</organism>
<evidence type="ECO:0000313" key="1">
    <source>
        <dbReference type="EMBL" id="SDU91801.1"/>
    </source>
</evidence>
<dbReference type="AlphaFoldDB" id="A0A1H2MFV7"/>
<dbReference type="EMBL" id="LT629802">
    <property type="protein sequence ID" value="SDU91801.1"/>
    <property type="molecule type" value="Genomic_DNA"/>
</dbReference>
<gene>
    <name evidence="1" type="ORF">SAMN05216202_1597</name>
</gene>
<accession>A0A1H2MFV7</accession>
<keyword evidence="2" id="KW-1185">Reference proteome</keyword>
<protein>
    <submittedName>
        <fullName evidence="1">Uncharacterized protein</fullName>
    </submittedName>
</protein>
<proteinExistence type="predicted"/>
<name>A0A1H2MFV7_9PSED</name>